<feature type="domain" description="PTS EIIB type-2" evidence="7">
    <location>
        <begin position="398"/>
        <end position="488"/>
    </location>
</feature>
<dbReference type="eggNOG" id="COG1762">
    <property type="taxonomic scope" value="Bacteria"/>
</dbReference>
<keyword evidence="10" id="KW-1185">Reference proteome</keyword>
<dbReference type="PANTHER" id="PTHR30185">
    <property type="entry name" value="CRYPTIC BETA-GLUCOSIDE BGL OPERON ANTITERMINATOR"/>
    <property type="match status" value="1"/>
</dbReference>
<evidence type="ECO:0000313" key="9">
    <source>
        <dbReference type="EMBL" id="ERK29482.1"/>
    </source>
</evidence>
<evidence type="ECO:0000313" key="10">
    <source>
        <dbReference type="Proteomes" id="UP000016721"/>
    </source>
</evidence>
<dbReference type="PATRIC" id="fig|1294142.3.peg.3444"/>
<dbReference type="PANTHER" id="PTHR30185:SF13">
    <property type="entry name" value="LICABCH OPERON REGULATOR-RELATED"/>
    <property type="match status" value="1"/>
</dbReference>
<evidence type="ECO:0000259" key="7">
    <source>
        <dbReference type="PROSITE" id="PS51099"/>
    </source>
</evidence>
<dbReference type="STRING" id="1294142.CINTURNW_3301"/>
<dbReference type="InterPro" id="IPR036095">
    <property type="entry name" value="PTS_EIIB-like_sf"/>
</dbReference>
<dbReference type="SUPFAM" id="SSF55804">
    <property type="entry name" value="Phoshotransferase/anion transport protein"/>
    <property type="match status" value="1"/>
</dbReference>
<evidence type="ECO:0000256" key="3">
    <source>
        <dbReference type="ARBA" id="ARBA00023015"/>
    </source>
</evidence>
<evidence type="ECO:0000256" key="2">
    <source>
        <dbReference type="ARBA" id="ARBA00022737"/>
    </source>
</evidence>
<feature type="domain" description="PTS EIIA type-2" evidence="6">
    <location>
        <begin position="497"/>
        <end position="638"/>
    </location>
</feature>
<dbReference type="InterPro" id="IPR011608">
    <property type="entry name" value="PRD"/>
</dbReference>
<dbReference type="InterPro" id="IPR016152">
    <property type="entry name" value="PTrfase/Anion_transptr"/>
</dbReference>
<dbReference type="InterPro" id="IPR036388">
    <property type="entry name" value="WH-like_DNA-bd_sf"/>
</dbReference>
<evidence type="ECO:0000256" key="4">
    <source>
        <dbReference type="ARBA" id="ARBA00023159"/>
    </source>
</evidence>
<keyword evidence="4" id="KW-0010">Activator</keyword>
<gene>
    <name evidence="9" type="ORF">CINTURNW_3301</name>
</gene>
<dbReference type="InterPro" id="IPR007737">
    <property type="entry name" value="Mga_HTH"/>
</dbReference>
<feature type="domain" description="PRD" evidence="8">
    <location>
        <begin position="285"/>
        <end position="392"/>
    </location>
</feature>
<dbReference type="Pfam" id="PF05043">
    <property type="entry name" value="Mga"/>
    <property type="match status" value="1"/>
</dbReference>
<dbReference type="AlphaFoldDB" id="U2N1V4"/>
<dbReference type="HOGENOM" id="CLU_013442_5_1_9"/>
<evidence type="ECO:0000259" key="6">
    <source>
        <dbReference type="PROSITE" id="PS51094"/>
    </source>
</evidence>
<dbReference type="PROSITE" id="PS51094">
    <property type="entry name" value="PTS_EIIA_TYPE_2"/>
    <property type="match status" value="1"/>
</dbReference>
<dbReference type="Proteomes" id="UP000016721">
    <property type="component" value="Unassembled WGS sequence"/>
</dbReference>
<dbReference type="SUPFAM" id="SSF46785">
    <property type="entry name" value="Winged helix' DNA-binding domain"/>
    <property type="match status" value="1"/>
</dbReference>
<dbReference type="SUPFAM" id="SSF52794">
    <property type="entry name" value="PTS system IIB component-like"/>
    <property type="match status" value="1"/>
</dbReference>
<evidence type="ECO:0000259" key="8">
    <source>
        <dbReference type="PROSITE" id="PS51372"/>
    </source>
</evidence>
<dbReference type="GO" id="GO:0009401">
    <property type="term" value="P:phosphoenolpyruvate-dependent sugar phosphotransferase system"/>
    <property type="evidence" value="ECO:0007669"/>
    <property type="project" value="InterPro"/>
</dbReference>
<dbReference type="PROSITE" id="PS51099">
    <property type="entry name" value="PTS_EIIB_TYPE_2"/>
    <property type="match status" value="1"/>
</dbReference>
<reference evidence="9 10" key="1">
    <citation type="journal article" date="2013" name="Genome Announc.">
        <title>Draft Genome Sequence of the Hydrogen- and Ethanol-Producing Bacterium Clostridium intestinale Strain URNW.</title>
        <authorList>
            <person name="Lal S."/>
            <person name="Ramachandran U."/>
            <person name="Zhang X."/>
            <person name="Sparling R."/>
            <person name="Levin D.B."/>
        </authorList>
    </citation>
    <scope>NUCLEOTIDE SEQUENCE [LARGE SCALE GENOMIC DNA]</scope>
    <source>
        <strain evidence="9 10">URNW</strain>
    </source>
</reference>
<dbReference type="EMBL" id="APJA01000018">
    <property type="protein sequence ID" value="ERK29482.1"/>
    <property type="molecule type" value="Genomic_DNA"/>
</dbReference>
<dbReference type="eggNOG" id="COG3711">
    <property type="taxonomic scope" value="Bacteria"/>
</dbReference>
<keyword evidence="2" id="KW-0677">Repeat</keyword>
<name>U2N1V4_9CLOT</name>
<organism evidence="9 10">
    <name type="scientific">Clostridium intestinale URNW</name>
    <dbReference type="NCBI Taxonomy" id="1294142"/>
    <lineage>
        <taxon>Bacteria</taxon>
        <taxon>Bacillati</taxon>
        <taxon>Bacillota</taxon>
        <taxon>Clostridia</taxon>
        <taxon>Eubacteriales</taxon>
        <taxon>Clostridiaceae</taxon>
        <taxon>Clostridium</taxon>
    </lineage>
</organism>
<comment type="caution">
    <text evidence="9">The sequence shown here is derived from an EMBL/GenBank/DDBJ whole genome shotgun (WGS) entry which is preliminary data.</text>
</comment>
<dbReference type="CDD" id="cd05568">
    <property type="entry name" value="PTS_IIB_bgl_like"/>
    <property type="match status" value="1"/>
</dbReference>
<dbReference type="Gene3D" id="3.40.930.10">
    <property type="entry name" value="Mannitol-specific EII, Chain A"/>
    <property type="match status" value="1"/>
</dbReference>
<dbReference type="InterPro" id="IPR050661">
    <property type="entry name" value="BglG_antiterminators"/>
</dbReference>
<protein>
    <submittedName>
        <fullName evidence="9">Transcription antiterminator</fullName>
    </submittedName>
</protein>
<evidence type="ECO:0000256" key="1">
    <source>
        <dbReference type="ARBA" id="ARBA00022679"/>
    </source>
</evidence>
<dbReference type="RefSeq" id="WP_021803263.1">
    <property type="nucleotide sequence ID" value="NZ_KI273145.1"/>
</dbReference>
<feature type="domain" description="PRD" evidence="8">
    <location>
        <begin position="179"/>
        <end position="283"/>
    </location>
</feature>
<dbReference type="GO" id="GO:0006355">
    <property type="term" value="P:regulation of DNA-templated transcription"/>
    <property type="evidence" value="ECO:0007669"/>
    <property type="project" value="InterPro"/>
</dbReference>
<accession>U2N1V4</accession>
<keyword evidence="5" id="KW-0804">Transcription</keyword>
<dbReference type="Gene3D" id="1.10.10.10">
    <property type="entry name" value="Winged helix-like DNA-binding domain superfamily/Winged helix DNA-binding domain"/>
    <property type="match status" value="1"/>
</dbReference>
<dbReference type="InterPro" id="IPR036634">
    <property type="entry name" value="PRD_sf"/>
</dbReference>
<evidence type="ECO:0000256" key="5">
    <source>
        <dbReference type="ARBA" id="ARBA00023163"/>
    </source>
</evidence>
<sequence>MRTKILLEILMKGKKIIPKSFLTKELNLSESSIRKLIRDSNDIGQKNGFQIELIKKEGYYLSIIDEEKLNIYLDKENKAEADIYNLNKRLKMLLFYIFQTKGYFTIDQISERMEISRATIIRDLKKIEEIINENGLSLEKKAHYGLKVIGDERSYRRAFSEFVLNSDLYLEPTQDFYEFISSFNLEELRKLLSEVLYEKELKISDVALENVLNHIRILVFRARTSNYVSSQTLMDKKSDKVYDEVALDIAEWIKKSYSITLPESEISLLAVHISGKASAGNLEEQDKEKLLNEIGDILGKIDDEFLTNFCNDEELKSALLLHMFPLLNRMYHNLQLENPLIDEVYSKYANIFVIAFRFSEHIEKNYGFKLTIDEVGYIALHFATHFERIKNRSLEQYKRIVVICTTGGGSAQLLRLKLETIFSKAIVVTSSVNELDRFKNEPPDLFLSTIPINEDFTTVPVIHIKQLLDDSEIKRIKELVSLTIYKQPISNSVPNIIELFSEKFYYRNSTSDYEELLKMQSRALIEGGYAVEGFDESVLERERKFTTIYKNGVAGPHALKLEAIKDVVSVAVYDRSFEWQGRAVQIVFLINLQQGHLFLHREISRLLLLVMEDNRILERLVNAKDFDQFKIELERIIK</sequence>
<dbReference type="Gene3D" id="1.10.1790.10">
    <property type="entry name" value="PRD domain"/>
    <property type="match status" value="2"/>
</dbReference>
<dbReference type="SUPFAM" id="SSF63520">
    <property type="entry name" value="PTS-regulatory domain, PRD"/>
    <property type="match status" value="2"/>
</dbReference>
<dbReference type="InterPro" id="IPR013011">
    <property type="entry name" value="PTS_EIIB_2"/>
</dbReference>
<keyword evidence="1" id="KW-0808">Transferase</keyword>
<dbReference type="Gene3D" id="3.40.50.2300">
    <property type="match status" value="1"/>
</dbReference>
<keyword evidence="3" id="KW-0805">Transcription regulation</keyword>
<dbReference type="Pfam" id="PF00359">
    <property type="entry name" value="PTS_EIIA_2"/>
    <property type="match status" value="1"/>
</dbReference>
<dbReference type="OrthoDB" id="3175596at2"/>
<dbReference type="GO" id="GO:0008982">
    <property type="term" value="F:protein-N(PI)-phosphohistidine-sugar phosphotransferase activity"/>
    <property type="evidence" value="ECO:0007669"/>
    <property type="project" value="InterPro"/>
</dbReference>
<dbReference type="PROSITE" id="PS51372">
    <property type="entry name" value="PRD_2"/>
    <property type="match status" value="2"/>
</dbReference>
<proteinExistence type="predicted"/>
<dbReference type="Pfam" id="PF00874">
    <property type="entry name" value="PRD"/>
    <property type="match status" value="2"/>
</dbReference>
<dbReference type="InterPro" id="IPR002178">
    <property type="entry name" value="PTS_EIIA_type-2_dom"/>
</dbReference>
<dbReference type="InterPro" id="IPR036390">
    <property type="entry name" value="WH_DNA-bd_sf"/>
</dbReference>